<dbReference type="Gene3D" id="3.40.640.10">
    <property type="entry name" value="Type I PLP-dependent aspartate aminotransferase-like (Major domain)"/>
    <property type="match status" value="1"/>
</dbReference>
<dbReference type="InterPro" id="IPR016454">
    <property type="entry name" value="Cysteine_dSase"/>
</dbReference>
<keyword evidence="2" id="KW-0663">Pyridoxal phosphate</keyword>
<reference evidence="5 6" key="1">
    <citation type="submission" date="2020-08" db="EMBL/GenBank/DDBJ databases">
        <title>Genomic Encyclopedia of Type Strains, Phase IV (KMG-IV): sequencing the most valuable type-strain genomes for metagenomic binning, comparative biology and taxonomic classification.</title>
        <authorList>
            <person name="Goeker M."/>
        </authorList>
    </citation>
    <scope>NUCLEOTIDE SEQUENCE [LARGE SCALE GENOMIC DNA]</scope>
    <source>
        <strain evidence="5 6">DSM 21769</strain>
    </source>
</reference>
<dbReference type="Proteomes" id="UP000568839">
    <property type="component" value="Unassembled WGS sequence"/>
</dbReference>
<feature type="region of interest" description="Disordered" evidence="3">
    <location>
        <begin position="370"/>
        <end position="390"/>
    </location>
</feature>
<protein>
    <submittedName>
        <fullName evidence="5">Cysteine desulfurase</fullName>
        <ecNumber evidence="5">2.8.1.7</ecNumber>
    </submittedName>
</protein>
<sequence>MMMVYLDYAATTPMAAEVIQVYEEIATTYYGNANSLHTKGTNASNVLTSAIHTLRHTIKEIETSVHLTRSGTEANQHALNELLKINHYQGHILTCRTEHPSLRQHLEHLVQIHPGLRIEDVPADGQGQVHPFEVEKRLRSDTILATFAHVQHEIGTIRDITAIGNVLAQAKVPFHSDCVQSYGKIPIPVKESGLKAISTAAHKIHGPKALGAVFFPTSVQATDEIPTGTIDVASIAAFAAAAEIQFKKSEEAITHIRELRAKMIERLPSHFRILGEQQCSPYILGLLLPGIEGQEAMLACDRQGIAIATGSACRSGDHEPSETLLALGNTPDTARTFIRLSFGKDTSMTDIEQTAACLRNIRDDIPTVKRRTANAKSKKIKRGGTSPTDT</sequence>
<dbReference type="AlphaFoldDB" id="A0A841PZ28"/>
<accession>A0A841PZ28</accession>
<evidence type="ECO:0000313" key="5">
    <source>
        <dbReference type="EMBL" id="MBB6450073.1"/>
    </source>
</evidence>
<organism evidence="5 6">
    <name type="scientific">Geomicrobium halophilum</name>
    <dbReference type="NCBI Taxonomy" id="549000"/>
    <lineage>
        <taxon>Bacteria</taxon>
        <taxon>Bacillati</taxon>
        <taxon>Bacillota</taxon>
        <taxon>Bacilli</taxon>
        <taxon>Bacillales</taxon>
        <taxon>Geomicrobium</taxon>
    </lineage>
</organism>
<keyword evidence="6" id="KW-1185">Reference proteome</keyword>
<dbReference type="InterPro" id="IPR000192">
    <property type="entry name" value="Aminotrans_V_dom"/>
</dbReference>
<feature type="domain" description="Aminotransferase class V" evidence="4">
    <location>
        <begin position="4"/>
        <end position="353"/>
    </location>
</feature>
<comment type="caution">
    <text evidence="5">The sequence shown here is derived from an EMBL/GenBank/DDBJ whole genome shotgun (WGS) entry which is preliminary data.</text>
</comment>
<dbReference type="GO" id="GO:0031071">
    <property type="term" value="F:cysteine desulfurase activity"/>
    <property type="evidence" value="ECO:0007669"/>
    <property type="project" value="UniProtKB-EC"/>
</dbReference>
<evidence type="ECO:0000313" key="6">
    <source>
        <dbReference type="Proteomes" id="UP000568839"/>
    </source>
</evidence>
<evidence type="ECO:0000256" key="1">
    <source>
        <dbReference type="ARBA" id="ARBA00001933"/>
    </source>
</evidence>
<dbReference type="InterPro" id="IPR015422">
    <property type="entry name" value="PyrdxlP-dep_Trfase_small"/>
</dbReference>
<dbReference type="Gene3D" id="3.90.1150.10">
    <property type="entry name" value="Aspartate Aminotransferase, domain 1"/>
    <property type="match status" value="1"/>
</dbReference>
<name>A0A841PZ28_9BACL</name>
<dbReference type="EC" id="2.8.1.7" evidence="5"/>
<dbReference type="PANTHER" id="PTHR11601:SF36">
    <property type="entry name" value="CYSTEINE DESULFURASE NIFS-RELATED"/>
    <property type="match status" value="1"/>
</dbReference>
<dbReference type="SUPFAM" id="SSF53383">
    <property type="entry name" value="PLP-dependent transferases"/>
    <property type="match status" value="1"/>
</dbReference>
<dbReference type="EMBL" id="JACHHJ010000002">
    <property type="protein sequence ID" value="MBB6450073.1"/>
    <property type="molecule type" value="Genomic_DNA"/>
</dbReference>
<dbReference type="Pfam" id="PF00266">
    <property type="entry name" value="Aminotran_5"/>
    <property type="match status" value="1"/>
</dbReference>
<gene>
    <name evidence="5" type="ORF">HNR44_002051</name>
</gene>
<dbReference type="RefSeq" id="WP_184403993.1">
    <property type="nucleotide sequence ID" value="NZ_JACHHJ010000002.1"/>
</dbReference>
<dbReference type="NCBIfam" id="NF002806">
    <property type="entry name" value="PRK02948.1"/>
    <property type="match status" value="1"/>
</dbReference>
<dbReference type="PANTHER" id="PTHR11601">
    <property type="entry name" value="CYSTEINE DESULFURYLASE FAMILY MEMBER"/>
    <property type="match status" value="1"/>
</dbReference>
<comment type="cofactor">
    <cofactor evidence="1">
        <name>pyridoxal 5'-phosphate</name>
        <dbReference type="ChEBI" id="CHEBI:597326"/>
    </cofactor>
</comment>
<dbReference type="InterPro" id="IPR015421">
    <property type="entry name" value="PyrdxlP-dep_Trfase_major"/>
</dbReference>
<evidence type="ECO:0000256" key="3">
    <source>
        <dbReference type="SAM" id="MobiDB-lite"/>
    </source>
</evidence>
<dbReference type="InterPro" id="IPR015424">
    <property type="entry name" value="PyrdxlP-dep_Trfase"/>
</dbReference>
<dbReference type="PIRSF" id="PIRSF005572">
    <property type="entry name" value="NifS"/>
    <property type="match status" value="1"/>
</dbReference>
<feature type="compositionally biased region" description="Basic residues" evidence="3">
    <location>
        <begin position="370"/>
        <end position="382"/>
    </location>
</feature>
<evidence type="ECO:0000256" key="2">
    <source>
        <dbReference type="ARBA" id="ARBA00022898"/>
    </source>
</evidence>
<dbReference type="Gene3D" id="1.10.260.50">
    <property type="match status" value="1"/>
</dbReference>
<keyword evidence="5" id="KW-0808">Transferase</keyword>
<proteinExistence type="predicted"/>
<evidence type="ECO:0000259" key="4">
    <source>
        <dbReference type="Pfam" id="PF00266"/>
    </source>
</evidence>